<evidence type="ECO:0000256" key="3">
    <source>
        <dbReference type="ARBA" id="ARBA00022974"/>
    </source>
</evidence>
<dbReference type="SMART" id="SM00131">
    <property type="entry name" value="KU"/>
    <property type="match status" value="2"/>
</dbReference>
<dbReference type="PANTHER" id="PTHR10083">
    <property type="entry name" value="KUNITZ-TYPE PROTEASE INHIBITOR-RELATED"/>
    <property type="match status" value="1"/>
</dbReference>
<keyword evidence="3" id="KW-0654">Proteoglycan</keyword>
<organism evidence="8 9">
    <name type="scientific">Echeneis naucrates</name>
    <name type="common">Live sharksucker</name>
    <dbReference type="NCBI Taxonomy" id="173247"/>
    <lineage>
        <taxon>Eukaryota</taxon>
        <taxon>Metazoa</taxon>
        <taxon>Chordata</taxon>
        <taxon>Craniata</taxon>
        <taxon>Vertebrata</taxon>
        <taxon>Euteleostomi</taxon>
        <taxon>Actinopterygii</taxon>
        <taxon>Neopterygii</taxon>
        <taxon>Teleostei</taxon>
        <taxon>Neoteleostei</taxon>
        <taxon>Acanthomorphata</taxon>
        <taxon>Carangaria</taxon>
        <taxon>Carangiformes</taxon>
        <taxon>Echeneidae</taxon>
        <taxon>Echeneis</taxon>
    </lineage>
</organism>
<dbReference type="InterPro" id="IPR002223">
    <property type="entry name" value="Kunitz_BPTI"/>
</dbReference>
<feature type="domain" description="BPTI/Kunitz inhibitor" evidence="7">
    <location>
        <begin position="54"/>
        <end position="104"/>
    </location>
</feature>
<dbReference type="SUPFAM" id="SSF57362">
    <property type="entry name" value="BPTI-like"/>
    <property type="match status" value="2"/>
</dbReference>
<dbReference type="GO" id="GO:0005615">
    <property type="term" value="C:extracellular space"/>
    <property type="evidence" value="ECO:0007669"/>
    <property type="project" value="TreeGrafter"/>
</dbReference>
<dbReference type="Gene3D" id="4.10.410.10">
    <property type="entry name" value="Pancreatic trypsin inhibitor Kunitz domain"/>
    <property type="match status" value="2"/>
</dbReference>
<dbReference type="PRINTS" id="PR00759">
    <property type="entry name" value="BASICPTASE"/>
</dbReference>
<dbReference type="Proteomes" id="UP000472264">
    <property type="component" value="Chromosome 5"/>
</dbReference>
<evidence type="ECO:0000256" key="4">
    <source>
        <dbReference type="ARBA" id="ARBA00023157"/>
    </source>
</evidence>
<reference evidence="8" key="1">
    <citation type="submission" date="2021-04" db="EMBL/GenBank/DDBJ databases">
        <authorList>
            <consortium name="Wellcome Sanger Institute Data Sharing"/>
        </authorList>
    </citation>
    <scope>NUCLEOTIDE SEQUENCE [LARGE SCALE GENOMIC DNA]</scope>
</reference>
<dbReference type="FunFam" id="4.10.410.10:FF:000020">
    <property type="entry name" value="Collagen, type VI, alpha 3"/>
    <property type="match status" value="1"/>
</dbReference>
<proteinExistence type="predicted"/>
<dbReference type="GO" id="GO:0004867">
    <property type="term" value="F:serine-type endopeptidase inhibitor activity"/>
    <property type="evidence" value="ECO:0007669"/>
    <property type="project" value="InterPro"/>
</dbReference>
<keyword evidence="6" id="KW-0732">Signal</keyword>
<accession>A0A665UXZ1</accession>
<evidence type="ECO:0000256" key="1">
    <source>
        <dbReference type="ARBA" id="ARBA00004498"/>
    </source>
</evidence>
<evidence type="ECO:0000256" key="5">
    <source>
        <dbReference type="ARBA" id="ARBA00023180"/>
    </source>
</evidence>
<keyword evidence="5" id="KW-0325">Glycoprotein</keyword>
<keyword evidence="9" id="KW-1185">Reference proteome</keyword>
<feature type="signal peptide" evidence="6">
    <location>
        <begin position="1"/>
        <end position="23"/>
    </location>
</feature>
<feature type="domain" description="BPTI/Kunitz inhibitor" evidence="7">
    <location>
        <begin position="186"/>
        <end position="236"/>
    </location>
</feature>
<evidence type="ECO:0000259" key="7">
    <source>
        <dbReference type="PROSITE" id="PS50279"/>
    </source>
</evidence>
<evidence type="ECO:0000313" key="8">
    <source>
        <dbReference type="Ensembl" id="ENSENLP00000024281.1"/>
    </source>
</evidence>
<dbReference type="AlphaFoldDB" id="A0A665UXZ1"/>
<dbReference type="PROSITE" id="PS00280">
    <property type="entry name" value="BPTI_KUNITZ_1"/>
    <property type="match status" value="2"/>
</dbReference>
<dbReference type="OMA" id="LCQLPMD"/>
<reference evidence="8" key="2">
    <citation type="submission" date="2025-08" db="UniProtKB">
        <authorList>
            <consortium name="Ensembl"/>
        </authorList>
    </citation>
    <scope>IDENTIFICATION</scope>
</reference>
<dbReference type="FunFam" id="4.10.410.10:FF:000017">
    <property type="entry name" value="papilin isoform X2"/>
    <property type="match status" value="1"/>
</dbReference>
<keyword evidence="2" id="KW-0964">Secreted</keyword>
<evidence type="ECO:0000256" key="6">
    <source>
        <dbReference type="SAM" id="SignalP"/>
    </source>
</evidence>
<evidence type="ECO:0000313" key="9">
    <source>
        <dbReference type="Proteomes" id="UP000472264"/>
    </source>
</evidence>
<sequence length="257" mass="29429">MGPWYPLLSKFDFLLLWCHVCSTLSCLAASGSGPCTHSRVRRAPEHQPVLEDLCQLPMDEGSCGRYTMRWYFNSQAQACRPFIYSGCEGNDNRFLHQEECEEVCLGETKGYSSRYCACTFSLKCLHVIGGGCLLAGFFGPLRCALWTLILKSVTLQKLSFLHHWSTHFIFVYMYVCVYSTAPADLCQLPMDEGSCGRYTMRWYFNSQAQACIPFIYYGCEGNDNRFLHQEECEEDRGQTICWGWGVTIRKKTSNKLM</sequence>
<dbReference type="PANTHER" id="PTHR10083:SF374">
    <property type="entry name" value="BPTI_KUNITZ INHIBITOR DOMAIN-CONTAINING PROTEIN"/>
    <property type="match status" value="1"/>
</dbReference>
<dbReference type="Ensembl" id="ENSENLT00000025075.1">
    <property type="protein sequence ID" value="ENSENLP00000024281.1"/>
    <property type="gene ID" value="ENSENLG00000011003.1"/>
</dbReference>
<keyword evidence="2" id="KW-0272">Extracellular matrix</keyword>
<feature type="chain" id="PRO_5025420925" description="BPTI/Kunitz inhibitor domain-containing protein" evidence="6">
    <location>
        <begin position="24"/>
        <end position="257"/>
    </location>
</feature>
<comment type="subcellular location">
    <subcellularLocation>
        <location evidence="1">Secreted</location>
        <location evidence="1">Extracellular space</location>
        <location evidence="1">Extracellular matrix</location>
    </subcellularLocation>
</comment>
<dbReference type="InterPro" id="IPR020901">
    <property type="entry name" value="Prtase_inh_Kunz-CS"/>
</dbReference>
<dbReference type="Pfam" id="PF00014">
    <property type="entry name" value="Kunitz_BPTI"/>
    <property type="match status" value="2"/>
</dbReference>
<dbReference type="PROSITE" id="PS50279">
    <property type="entry name" value="BPTI_KUNITZ_2"/>
    <property type="match status" value="2"/>
</dbReference>
<evidence type="ECO:0000256" key="2">
    <source>
        <dbReference type="ARBA" id="ARBA00022530"/>
    </source>
</evidence>
<dbReference type="InParanoid" id="A0A665UXZ1"/>
<dbReference type="InterPro" id="IPR036880">
    <property type="entry name" value="Kunitz_BPTI_sf"/>
</dbReference>
<name>A0A665UXZ1_ECHNA</name>
<dbReference type="InterPro" id="IPR050098">
    <property type="entry name" value="TFPI/VKTCI-like"/>
</dbReference>
<protein>
    <recommendedName>
        <fullName evidence="7">BPTI/Kunitz inhibitor domain-containing protein</fullName>
    </recommendedName>
</protein>
<keyword evidence="4" id="KW-1015">Disulfide bond</keyword>
<reference evidence="8" key="3">
    <citation type="submission" date="2025-09" db="UniProtKB">
        <authorList>
            <consortium name="Ensembl"/>
        </authorList>
    </citation>
    <scope>IDENTIFICATION</scope>
</reference>